<dbReference type="PROSITE" id="PS50110">
    <property type="entry name" value="RESPONSE_REGULATORY"/>
    <property type="match status" value="1"/>
</dbReference>
<evidence type="ECO:0000259" key="3">
    <source>
        <dbReference type="PROSITE" id="PS50930"/>
    </source>
</evidence>
<dbReference type="Pfam" id="PF04397">
    <property type="entry name" value="LytTR"/>
    <property type="match status" value="1"/>
</dbReference>
<dbReference type="Pfam" id="PF00072">
    <property type="entry name" value="Response_reg"/>
    <property type="match status" value="1"/>
</dbReference>
<accession>A0A1D3UCL1</accession>
<dbReference type="GO" id="GO:0003677">
    <property type="term" value="F:DNA binding"/>
    <property type="evidence" value="ECO:0007669"/>
    <property type="project" value="InterPro"/>
</dbReference>
<dbReference type="PROSITE" id="PS50930">
    <property type="entry name" value="HTH_LYTTR"/>
    <property type="match status" value="1"/>
</dbReference>
<dbReference type="InterPro" id="IPR046947">
    <property type="entry name" value="LytR-like"/>
</dbReference>
<dbReference type="PANTHER" id="PTHR37299">
    <property type="entry name" value="TRANSCRIPTIONAL REGULATOR-RELATED"/>
    <property type="match status" value="1"/>
</dbReference>
<feature type="modified residue" description="4-aspartylphosphate" evidence="1">
    <location>
        <position position="66"/>
    </location>
</feature>
<evidence type="ECO:0000259" key="2">
    <source>
        <dbReference type="PROSITE" id="PS50110"/>
    </source>
</evidence>
<dbReference type="Proteomes" id="UP000182057">
    <property type="component" value="Unassembled WGS sequence"/>
</dbReference>
<dbReference type="InterPro" id="IPR011006">
    <property type="entry name" value="CheY-like_superfamily"/>
</dbReference>
<dbReference type="AlphaFoldDB" id="A0A1D3UCL1"/>
<dbReference type="OrthoDB" id="1490554at2"/>
<organism evidence="4 5">
    <name type="scientific">Tannerella forsythia</name>
    <name type="common">Bacteroides forsythus</name>
    <dbReference type="NCBI Taxonomy" id="28112"/>
    <lineage>
        <taxon>Bacteria</taxon>
        <taxon>Pseudomonadati</taxon>
        <taxon>Bacteroidota</taxon>
        <taxon>Bacteroidia</taxon>
        <taxon>Bacteroidales</taxon>
        <taxon>Tannerellaceae</taxon>
        <taxon>Tannerella</taxon>
    </lineage>
</organism>
<gene>
    <name evidence="4" type="primary">ypdB</name>
    <name evidence="4" type="ORF">TFUB20_00124</name>
</gene>
<feature type="domain" description="Response regulatory" evidence="2">
    <location>
        <begin position="15"/>
        <end position="126"/>
    </location>
</feature>
<sequence>MAEITIHKAEYPPLRCLIVDDEALAIKGIALYIDKLGFLQISGTCSSAIEAVTMLKEKEIDLLFLDVNMPHLSGLEFLEALEHPPMTILTTAYSEYALEGYRLNVVDYLLKPVAFHRFFQAASKARELYRSRCMLQYGERQTDADAFVRQGDSFQRIRLEDILYIEGMQNYLKLHFEDKTIIIHQTMASLQTILPDHSFFRIHRSFLVNLAHVEKMSGNRLFIHGKELPVALSRKEEFVRMIHTKLLSK</sequence>
<dbReference type="SMART" id="SM00850">
    <property type="entry name" value="LytTR"/>
    <property type="match status" value="1"/>
</dbReference>
<dbReference type="Gene3D" id="2.40.50.1020">
    <property type="entry name" value="LytTr DNA-binding domain"/>
    <property type="match status" value="1"/>
</dbReference>
<dbReference type="GO" id="GO:0000156">
    <property type="term" value="F:phosphorelay response regulator activity"/>
    <property type="evidence" value="ECO:0007669"/>
    <property type="project" value="InterPro"/>
</dbReference>
<dbReference type="PANTHER" id="PTHR37299:SF1">
    <property type="entry name" value="STAGE 0 SPORULATION PROTEIN A HOMOLOG"/>
    <property type="match status" value="1"/>
</dbReference>
<feature type="domain" description="HTH LytTR-type" evidence="3">
    <location>
        <begin position="157"/>
        <end position="215"/>
    </location>
</feature>
<dbReference type="InterPro" id="IPR001789">
    <property type="entry name" value="Sig_transdc_resp-reg_receiver"/>
</dbReference>
<name>A0A1D3UCL1_TANFO</name>
<dbReference type="RefSeq" id="WP_074449265.1">
    <property type="nucleotide sequence ID" value="NZ_FMMM01000012.1"/>
</dbReference>
<dbReference type="SUPFAM" id="SSF52172">
    <property type="entry name" value="CheY-like"/>
    <property type="match status" value="1"/>
</dbReference>
<dbReference type="EMBL" id="FMMM01000012">
    <property type="protein sequence ID" value="SCQ17788.1"/>
    <property type="molecule type" value="Genomic_DNA"/>
</dbReference>
<protein>
    <submittedName>
        <fullName evidence="4">Transcriptional regulatory protein YpdB</fullName>
    </submittedName>
</protein>
<dbReference type="SMART" id="SM00448">
    <property type="entry name" value="REC"/>
    <property type="match status" value="1"/>
</dbReference>
<proteinExistence type="predicted"/>
<evidence type="ECO:0000313" key="4">
    <source>
        <dbReference type="EMBL" id="SCQ17788.1"/>
    </source>
</evidence>
<evidence type="ECO:0000313" key="5">
    <source>
        <dbReference type="Proteomes" id="UP000182057"/>
    </source>
</evidence>
<reference evidence="4 5" key="1">
    <citation type="submission" date="2016-09" db="EMBL/GenBank/DDBJ databases">
        <authorList>
            <person name="Capua I."/>
            <person name="De Benedictis P."/>
            <person name="Joannis T."/>
            <person name="Lombin L.H."/>
            <person name="Cattoli G."/>
        </authorList>
    </citation>
    <scope>NUCLEOTIDE SEQUENCE [LARGE SCALE GENOMIC DNA]</scope>
    <source>
        <strain evidence="4 5">UB20</strain>
    </source>
</reference>
<keyword evidence="1" id="KW-0597">Phosphoprotein</keyword>
<dbReference type="InterPro" id="IPR007492">
    <property type="entry name" value="LytTR_DNA-bd_dom"/>
</dbReference>
<dbReference type="Gene3D" id="3.40.50.2300">
    <property type="match status" value="1"/>
</dbReference>
<evidence type="ECO:0000256" key="1">
    <source>
        <dbReference type="PROSITE-ProRule" id="PRU00169"/>
    </source>
</evidence>